<feature type="compositionally biased region" description="Polar residues" evidence="1">
    <location>
        <begin position="261"/>
        <end position="270"/>
    </location>
</feature>
<feature type="compositionally biased region" description="Basic and acidic residues" evidence="1">
    <location>
        <begin position="247"/>
        <end position="257"/>
    </location>
</feature>
<sequence>MSYPIPRPEPSRSLGASGGPGPVSPVPEARGLGEVTQGGLGDDAPQHNRRLSSGARETMPRTAPAGAWRDPHEDECVRWAQGHSPRFLEAEPALTLRRLLEPREARSQEGTSGWGSPRWGQGRGVPATWQVDLWKSQAGAAEAEAGRGGCKAAAQELQVALEAAEARAGRLQRGQAEVRRRAEEAREAVLRSLRRVRELEALARRVPGLQRGVRRLEAELQRYRSEGPKLPRSSRASPELENESGEPEDHGTRDPDASPKGTWQSDSSLESRAPEEVDEQLFCSVEGQATSEEEDEEEEEWQEEQRPSGCGSQCHDQMVKTPRTYSSHCGNANHTCTLRELEAHITRLGEQRQAQGCSRKALGTPGEEAELQQKVVESEHLRLELQMVETERVQLLLLEEKVVDVLQLLQRLRDLNISKRALGKILLCTLDTCRDPTQEARSGPLAILDALYQALAGCELLQRQPSAAEGPALTNPLLVSC</sequence>
<evidence type="ECO:0000256" key="1">
    <source>
        <dbReference type="SAM" id="MobiDB-lite"/>
    </source>
</evidence>
<protein>
    <submittedName>
        <fullName evidence="2">EF-hand and coiled-coil domain-containing protein 1-like</fullName>
    </submittedName>
</protein>
<dbReference type="Pfam" id="PF15799">
    <property type="entry name" value="CCD48"/>
    <property type="match status" value="1"/>
</dbReference>
<feature type="region of interest" description="Disordered" evidence="1">
    <location>
        <begin position="1"/>
        <end position="72"/>
    </location>
</feature>
<name>A0A8B7TSW5_CASCN</name>
<dbReference type="AlphaFoldDB" id="A0A8B7TSW5"/>
<accession>A0A8B7TSW5</accession>
<feature type="region of interest" description="Disordered" evidence="1">
    <location>
        <begin position="224"/>
        <end position="314"/>
    </location>
</feature>
<dbReference type="RefSeq" id="XP_020009882.1">
    <property type="nucleotide sequence ID" value="XM_020154293.1"/>
</dbReference>
<feature type="compositionally biased region" description="Acidic residues" evidence="1">
    <location>
        <begin position="291"/>
        <end position="302"/>
    </location>
</feature>
<dbReference type="KEGG" id="ccan:109678909"/>
<dbReference type="InterPro" id="IPR031601">
    <property type="entry name" value="CCD48"/>
</dbReference>
<dbReference type="OrthoDB" id="10054715at2759"/>
<proteinExistence type="predicted"/>
<gene>
    <name evidence="2" type="primary">LOC109678909</name>
</gene>
<organism evidence="2">
    <name type="scientific">Castor canadensis</name>
    <name type="common">American beaver</name>
    <dbReference type="NCBI Taxonomy" id="51338"/>
    <lineage>
        <taxon>Eukaryota</taxon>
        <taxon>Metazoa</taxon>
        <taxon>Chordata</taxon>
        <taxon>Craniata</taxon>
        <taxon>Vertebrata</taxon>
        <taxon>Euteleostomi</taxon>
        <taxon>Mammalia</taxon>
        <taxon>Eutheria</taxon>
        <taxon>Euarchontoglires</taxon>
        <taxon>Glires</taxon>
        <taxon>Rodentia</taxon>
        <taxon>Castorimorpha</taxon>
        <taxon>Castoridae</taxon>
        <taxon>Castor</taxon>
    </lineage>
</organism>
<reference evidence="2" key="1">
    <citation type="submission" date="2025-08" db="UniProtKB">
        <authorList>
            <consortium name="RefSeq"/>
        </authorList>
    </citation>
    <scope>IDENTIFICATION</scope>
    <source>
        <tissue evidence="2">Leukocyte</tissue>
    </source>
</reference>
<evidence type="ECO:0000313" key="2">
    <source>
        <dbReference type="RefSeq" id="XP_020009882.1"/>
    </source>
</evidence>
<feature type="region of interest" description="Disordered" evidence="1">
    <location>
        <begin position="99"/>
        <end position="125"/>
    </location>
</feature>